<name>A0A6J2XI59_SITOR</name>
<organism evidence="1 2">
    <name type="scientific">Sitophilus oryzae</name>
    <name type="common">Rice weevil</name>
    <name type="synonym">Curculio oryzae</name>
    <dbReference type="NCBI Taxonomy" id="7048"/>
    <lineage>
        <taxon>Eukaryota</taxon>
        <taxon>Metazoa</taxon>
        <taxon>Ecdysozoa</taxon>
        <taxon>Arthropoda</taxon>
        <taxon>Hexapoda</taxon>
        <taxon>Insecta</taxon>
        <taxon>Pterygota</taxon>
        <taxon>Neoptera</taxon>
        <taxon>Endopterygota</taxon>
        <taxon>Coleoptera</taxon>
        <taxon>Polyphaga</taxon>
        <taxon>Cucujiformia</taxon>
        <taxon>Curculionidae</taxon>
        <taxon>Dryophthorinae</taxon>
        <taxon>Sitophilus</taxon>
    </lineage>
</organism>
<dbReference type="OrthoDB" id="10405843at2759"/>
<proteinExistence type="predicted"/>
<dbReference type="Proteomes" id="UP000504635">
    <property type="component" value="Unplaced"/>
</dbReference>
<sequence length="165" mass="19531">MHQPPVEIIVEELKSETQKEFDRITNEAINFSEEIHNEVKDRINVILDLLKCDIVALLQTEIDEHSIEKIEIFYKDVTKNIYSTEMDAWKFLKDKEVEHKNQLKKSYEYACEILNKKDKSLEKIYKTSKTFLKSNLKERNRIIKDLSKKAQELVVSICKNAKKVI</sequence>
<reference evidence="2" key="1">
    <citation type="submission" date="2025-08" db="UniProtKB">
        <authorList>
            <consortium name="RefSeq"/>
        </authorList>
    </citation>
    <scope>IDENTIFICATION</scope>
    <source>
        <tissue evidence="2">Gonads</tissue>
    </source>
</reference>
<accession>A0A6J2XI59</accession>
<dbReference type="InParanoid" id="A0A6J2XI59"/>
<evidence type="ECO:0000313" key="1">
    <source>
        <dbReference type="Proteomes" id="UP000504635"/>
    </source>
</evidence>
<protein>
    <submittedName>
        <fullName evidence="2">Uncharacterized protein LOC115878580</fullName>
    </submittedName>
</protein>
<evidence type="ECO:0000313" key="2">
    <source>
        <dbReference type="RefSeq" id="XP_030750987.1"/>
    </source>
</evidence>
<keyword evidence="1" id="KW-1185">Reference proteome</keyword>
<dbReference type="RefSeq" id="XP_030750987.1">
    <property type="nucleotide sequence ID" value="XM_030895127.1"/>
</dbReference>
<dbReference type="KEGG" id="soy:115878580"/>
<gene>
    <name evidence="2" type="primary">LOC115878580</name>
</gene>
<dbReference type="GeneID" id="115878580"/>
<dbReference type="AlphaFoldDB" id="A0A6J2XI59"/>